<sequence>MATRLVKPGLYYVKVQTNAGPIPNYGSAQTMWNEQAALACKGVEYSETMIDSYDYDFVPAFLGLIPYKIVSRSGYCICADHKLSEQELTALYDRSFQE</sequence>
<name>A0ABS0EPI5_9BURK</name>
<keyword evidence="2" id="KW-1185">Reference proteome</keyword>
<dbReference type="Proteomes" id="UP000657372">
    <property type="component" value="Unassembled WGS sequence"/>
</dbReference>
<dbReference type="RefSeq" id="WP_175625478.1">
    <property type="nucleotide sequence ID" value="NZ_JADOEL010000002.1"/>
</dbReference>
<comment type="caution">
    <text evidence="1">The sequence shown here is derived from an EMBL/GenBank/DDBJ whole genome shotgun (WGS) entry which is preliminary data.</text>
</comment>
<dbReference type="EMBL" id="JADOEL010000002">
    <property type="protein sequence ID" value="MBF8176775.1"/>
    <property type="molecule type" value="Genomic_DNA"/>
</dbReference>
<protein>
    <submittedName>
        <fullName evidence="1">Uncharacterized protein</fullName>
    </submittedName>
</protein>
<gene>
    <name evidence="1" type="ORF">IXC47_03655</name>
</gene>
<evidence type="ECO:0000313" key="2">
    <source>
        <dbReference type="Proteomes" id="UP000657372"/>
    </source>
</evidence>
<proteinExistence type="predicted"/>
<organism evidence="1 2">
    <name type="scientific">Herminiimonas contaminans</name>
    <dbReference type="NCBI Taxonomy" id="1111140"/>
    <lineage>
        <taxon>Bacteria</taxon>
        <taxon>Pseudomonadati</taxon>
        <taxon>Pseudomonadota</taxon>
        <taxon>Betaproteobacteria</taxon>
        <taxon>Burkholderiales</taxon>
        <taxon>Oxalobacteraceae</taxon>
        <taxon>Herminiimonas</taxon>
    </lineage>
</organism>
<evidence type="ECO:0000313" key="1">
    <source>
        <dbReference type="EMBL" id="MBF8176775.1"/>
    </source>
</evidence>
<reference evidence="1 2" key="1">
    <citation type="submission" date="2020-11" db="EMBL/GenBank/DDBJ databases">
        <title>WGS of Herminiimonas contaminans strain Marseille-Q4544 isolated from planarians Schmidtea mediterranea.</title>
        <authorList>
            <person name="Kangale L."/>
        </authorList>
    </citation>
    <scope>NUCLEOTIDE SEQUENCE [LARGE SCALE GENOMIC DNA]</scope>
    <source>
        <strain evidence="1 2">Marseille-Q4544</strain>
    </source>
</reference>
<accession>A0ABS0EPI5</accession>